<proteinExistence type="predicted"/>
<accession>A0A420Y4R8</accession>
<dbReference type="Proteomes" id="UP000275385">
    <property type="component" value="Unassembled WGS sequence"/>
</dbReference>
<gene>
    <name evidence="1" type="ORF">DL546_006030</name>
</gene>
<keyword evidence="2" id="KW-1185">Reference proteome</keyword>
<evidence type="ECO:0000313" key="1">
    <source>
        <dbReference type="EMBL" id="RKU42886.1"/>
    </source>
</evidence>
<dbReference type="AlphaFoldDB" id="A0A420Y4R8"/>
<reference evidence="1 2" key="1">
    <citation type="submission" date="2018-08" db="EMBL/GenBank/DDBJ databases">
        <title>Draft genome of the lignicolous fungus Coniochaeta pulveracea.</title>
        <authorList>
            <person name="Borstlap C.J."/>
            <person name="De Witt R.N."/>
            <person name="Botha A."/>
            <person name="Volschenk H."/>
        </authorList>
    </citation>
    <scope>NUCLEOTIDE SEQUENCE [LARGE SCALE GENOMIC DNA]</scope>
    <source>
        <strain evidence="1 2">CAB683</strain>
    </source>
</reference>
<organism evidence="1 2">
    <name type="scientific">Coniochaeta pulveracea</name>
    <dbReference type="NCBI Taxonomy" id="177199"/>
    <lineage>
        <taxon>Eukaryota</taxon>
        <taxon>Fungi</taxon>
        <taxon>Dikarya</taxon>
        <taxon>Ascomycota</taxon>
        <taxon>Pezizomycotina</taxon>
        <taxon>Sordariomycetes</taxon>
        <taxon>Sordariomycetidae</taxon>
        <taxon>Coniochaetales</taxon>
        <taxon>Coniochaetaceae</taxon>
        <taxon>Coniochaeta</taxon>
    </lineage>
</organism>
<name>A0A420Y4R8_9PEZI</name>
<sequence>MRCSTYNGNTDPIPGQLNNSFGDPLYPGGHLRNDDCHTLDPYPAWSTSGRMKLRASYFIKKEYRGFPTLCDTCNVTRSHCNKSSGCYRFHLAVQTIHRVLSFIPGHEPQIRRPKRA</sequence>
<dbReference type="EMBL" id="QVQW01000050">
    <property type="protein sequence ID" value="RKU42886.1"/>
    <property type="molecule type" value="Genomic_DNA"/>
</dbReference>
<protein>
    <submittedName>
        <fullName evidence="1">Uncharacterized protein</fullName>
    </submittedName>
</protein>
<comment type="caution">
    <text evidence="1">The sequence shown here is derived from an EMBL/GenBank/DDBJ whole genome shotgun (WGS) entry which is preliminary data.</text>
</comment>
<evidence type="ECO:0000313" key="2">
    <source>
        <dbReference type="Proteomes" id="UP000275385"/>
    </source>
</evidence>